<dbReference type="AlphaFoldDB" id="B3MPF2"/>
<keyword evidence="2" id="KW-0732">Signal</keyword>
<dbReference type="EMBL" id="CH902620">
    <property type="protein sequence ID" value="EDV31248.1"/>
    <property type="molecule type" value="Genomic_DNA"/>
</dbReference>
<gene>
    <name evidence="3" type="primary">Dana\GF15261</name>
    <name evidence="3" type="synonym">dana_GLEANR_16027</name>
    <name evidence="3" type="ORF">GF15261</name>
</gene>
<feature type="region of interest" description="Disordered" evidence="1">
    <location>
        <begin position="33"/>
        <end position="188"/>
    </location>
</feature>
<dbReference type="Proteomes" id="UP000007801">
    <property type="component" value="Unassembled WGS sequence"/>
</dbReference>
<dbReference type="CDD" id="cd00117">
    <property type="entry name" value="TFP"/>
    <property type="match status" value="1"/>
</dbReference>
<feature type="compositionally biased region" description="Basic and acidic residues" evidence="1">
    <location>
        <begin position="88"/>
        <end position="97"/>
    </location>
</feature>
<dbReference type="PhylomeDB" id="B3MPF2"/>
<organism evidence="3 4">
    <name type="scientific">Drosophila ananassae</name>
    <name type="common">Fruit fly</name>
    <dbReference type="NCBI Taxonomy" id="7217"/>
    <lineage>
        <taxon>Eukaryota</taxon>
        <taxon>Metazoa</taxon>
        <taxon>Ecdysozoa</taxon>
        <taxon>Arthropoda</taxon>
        <taxon>Hexapoda</taxon>
        <taxon>Insecta</taxon>
        <taxon>Pterygota</taxon>
        <taxon>Neoptera</taxon>
        <taxon>Endopterygota</taxon>
        <taxon>Diptera</taxon>
        <taxon>Brachycera</taxon>
        <taxon>Muscomorpha</taxon>
        <taxon>Ephydroidea</taxon>
        <taxon>Drosophilidae</taxon>
        <taxon>Drosophila</taxon>
        <taxon>Sophophora</taxon>
    </lineage>
</organism>
<dbReference type="GeneID" id="6498074"/>
<evidence type="ECO:0000313" key="4">
    <source>
        <dbReference type="Proteomes" id="UP000007801"/>
    </source>
</evidence>
<dbReference type="HOGENOM" id="CLU_044525_0_0_1"/>
<feature type="signal peptide" evidence="2">
    <location>
        <begin position="1"/>
        <end position="21"/>
    </location>
</feature>
<dbReference type="OMA" id="QLIMRGC"/>
<protein>
    <recommendedName>
        <fullName evidence="5">DUF753 domain-containing protein</fullName>
    </recommendedName>
</protein>
<dbReference type="InParanoid" id="B3MPF2"/>
<evidence type="ECO:0000256" key="2">
    <source>
        <dbReference type="SAM" id="SignalP"/>
    </source>
</evidence>
<feature type="compositionally biased region" description="Polar residues" evidence="1">
    <location>
        <begin position="77"/>
        <end position="87"/>
    </location>
</feature>
<name>B3MPF2_DROAN</name>
<evidence type="ECO:0000256" key="1">
    <source>
        <dbReference type="SAM" id="MobiDB-lite"/>
    </source>
</evidence>
<feature type="compositionally biased region" description="Polar residues" evidence="1">
    <location>
        <begin position="98"/>
        <end position="109"/>
    </location>
</feature>
<sequence>MRMRLLFMWITFTALLQWSHAEEDNIHELSVVGGGGGVDDKEDGDPAVVQEVSNPPPDEAASMTTTEMPEKMPVITQGPSEMSSTMDQHSEETKAEPNETSMEPANPQSAEDLKEPSKTPEPPIELSESSKEKNPTTDPAPPEESSSEVGKDASEEPQPQTSPGKMPEFENPKTSSDGADYPNDAPQDITTTMASTLATVRPPLPSPVPPKVPPPVFMNISCYSCMSCDGPVTNKTKTLCPPEKNKWNGCFTVFVRDAKMAPGKDKYLIRGCIGDLDANLLDYCGKNAELCSKCYDHYCNTQDISTYEAATAGSGHQIAYLSITLIFGSFGWNWINYQMLL</sequence>
<proteinExistence type="predicted"/>
<dbReference type="KEGG" id="dan:6498074"/>
<feature type="chain" id="PRO_5002793416" description="DUF753 domain-containing protein" evidence="2">
    <location>
        <begin position="22"/>
        <end position="341"/>
    </location>
</feature>
<reference evidence="3 4" key="1">
    <citation type="journal article" date="2007" name="Nature">
        <title>Evolution of genes and genomes on the Drosophila phylogeny.</title>
        <authorList>
            <consortium name="Drosophila 12 Genomes Consortium"/>
            <person name="Clark A.G."/>
            <person name="Eisen M.B."/>
            <person name="Smith D.R."/>
            <person name="Bergman C.M."/>
            <person name="Oliver B."/>
            <person name="Markow T.A."/>
            <person name="Kaufman T.C."/>
            <person name="Kellis M."/>
            <person name="Gelbart W."/>
            <person name="Iyer V.N."/>
            <person name="Pollard D.A."/>
            <person name="Sackton T.B."/>
            <person name="Larracuente A.M."/>
            <person name="Singh N.D."/>
            <person name="Abad J.P."/>
            <person name="Abt D.N."/>
            <person name="Adryan B."/>
            <person name="Aguade M."/>
            <person name="Akashi H."/>
            <person name="Anderson W.W."/>
            <person name="Aquadro C.F."/>
            <person name="Ardell D.H."/>
            <person name="Arguello R."/>
            <person name="Artieri C.G."/>
            <person name="Barbash D.A."/>
            <person name="Barker D."/>
            <person name="Barsanti P."/>
            <person name="Batterham P."/>
            <person name="Batzoglou S."/>
            <person name="Begun D."/>
            <person name="Bhutkar A."/>
            <person name="Blanco E."/>
            <person name="Bosak S.A."/>
            <person name="Bradley R.K."/>
            <person name="Brand A.D."/>
            <person name="Brent M.R."/>
            <person name="Brooks A.N."/>
            <person name="Brown R.H."/>
            <person name="Butlin R.K."/>
            <person name="Caggese C."/>
            <person name="Calvi B.R."/>
            <person name="Bernardo de Carvalho A."/>
            <person name="Caspi A."/>
            <person name="Castrezana S."/>
            <person name="Celniker S.E."/>
            <person name="Chang J.L."/>
            <person name="Chapple C."/>
            <person name="Chatterji S."/>
            <person name="Chinwalla A."/>
            <person name="Civetta A."/>
            <person name="Clifton S.W."/>
            <person name="Comeron J.M."/>
            <person name="Costello J.C."/>
            <person name="Coyne J.A."/>
            <person name="Daub J."/>
            <person name="David R.G."/>
            <person name="Delcher A.L."/>
            <person name="Delehaunty K."/>
            <person name="Do C.B."/>
            <person name="Ebling H."/>
            <person name="Edwards K."/>
            <person name="Eickbush T."/>
            <person name="Evans J.D."/>
            <person name="Filipski A."/>
            <person name="Findeiss S."/>
            <person name="Freyhult E."/>
            <person name="Fulton L."/>
            <person name="Fulton R."/>
            <person name="Garcia A.C."/>
            <person name="Gardiner A."/>
            <person name="Garfield D.A."/>
            <person name="Garvin B.E."/>
            <person name="Gibson G."/>
            <person name="Gilbert D."/>
            <person name="Gnerre S."/>
            <person name="Godfrey J."/>
            <person name="Good R."/>
            <person name="Gotea V."/>
            <person name="Gravely B."/>
            <person name="Greenberg A.J."/>
            <person name="Griffiths-Jones S."/>
            <person name="Gross S."/>
            <person name="Guigo R."/>
            <person name="Gustafson E.A."/>
            <person name="Haerty W."/>
            <person name="Hahn M.W."/>
            <person name="Halligan D.L."/>
            <person name="Halpern A.L."/>
            <person name="Halter G.M."/>
            <person name="Han M.V."/>
            <person name="Heger A."/>
            <person name="Hillier L."/>
            <person name="Hinrichs A.S."/>
            <person name="Holmes I."/>
            <person name="Hoskins R.A."/>
            <person name="Hubisz M.J."/>
            <person name="Hultmark D."/>
            <person name="Huntley M.A."/>
            <person name="Jaffe D.B."/>
            <person name="Jagadeeshan S."/>
            <person name="Jeck W.R."/>
            <person name="Johnson J."/>
            <person name="Jones C.D."/>
            <person name="Jordan W.C."/>
            <person name="Karpen G.H."/>
            <person name="Kataoka E."/>
            <person name="Keightley P.D."/>
            <person name="Kheradpour P."/>
            <person name="Kirkness E.F."/>
            <person name="Koerich L.B."/>
            <person name="Kristiansen K."/>
            <person name="Kudrna D."/>
            <person name="Kulathinal R.J."/>
            <person name="Kumar S."/>
            <person name="Kwok R."/>
            <person name="Lander E."/>
            <person name="Langley C.H."/>
            <person name="Lapoint R."/>
            <person name="Lazzaro B.P."/>
            <person name="Lee S.J."/>
            <person name="Levesque L."/>
            <person name="Li R."/>
            <person name="Lin C.F."/>
            <person name="Lin M.F."/>
            <person name="Lindblad-Toh K."/>
            <person name="Llopart A."/>
            <person name="Long M."/>
            <person name="Low L."/>
            <person name="Lozovsky E."/>
            <person name="Lu J."/>
            <person name="Luo M."/>
            <person name="Machado C.A."/>
            <person name="Makalowski W."/>
            <person name="Marzo M."/>
            <person name="Matsuda M."/>
            <person name="Matzkin L."/>
            <person name="McAllister B."/>
            <person name="McBride C.S."/>
            <person name="McKernan B."/>
            <person name="McKernan K."/>
            <person name="Mendez-Lago M."/>
            <person name="Minx P."/>
            <person name="Mollenhauer M.U."/>
            <person name="Montooth K."/>
            <person name="Mount S.M."/>
            <person name="Mu X."/>
            <person name="Myers E."/>
            <person name="Negre B."/>
            <person name="Newfeld S."/>
            <person name="Nielsen R."/>
            <person name="Noor M.A."/>
            <person name="O'Grady P."/>
            <person name="Pachter L."/>
            <person name="Papaceit M."/>
            <person name="Parisi M.J."/>
            <person name="Parisi M."/>
            <person name="Parts L."/>
            <person name="Pedersen J.S."/>
            <person name="Pesole G."/>
            <person name="Phillippy A.M."/>
            <person name="Ponting C.P."/>
            <person name="Pop M."/>
            <person name="Porcelli D."/>
            <person name="Powell J.R."/>
            <person name="Prohaska S."/>
            <person name="Pruitt K."/>
            <person name="Puig M."/>
            <person name="Quesneville H."/>
            <person name="Ram K.R."/>
            <person name="Rand D."/>
            <person name="Rasmussen M.D."/>
            <person name="Reed L.K."/>
            <person name="Reenan R."/>
            <person name="Reily A."/>
            <person name="Remington K.A."/>
            <person name="Rieger T.T."/>
            <person name="Ritchie M.G."/>
            <person name="Robin C."/>
            <person name="Rogers Y.H."/>
            <person name="Rohde C."/>
            <person name="Rozas J."/>
            <person name="Rubenfield M.J."/>
            <person name="Ruiz A."/>
            <person name="Russo S."/>
            <person name="Salzberg S.L."/>
            <person name="Sanchez-Gracia A."/>
            <person name="Saranga D.J."/>
            <person name="Sato H."/>
            <person name="Schaeffer S.W."/>
            <person name="Schatz M.C."/>
            <person name="Schlenke T."/>
            <person name="Schwartz R."/>
            <person name="Segarra C."/>
            <person name="Singh R.S."/>
            <person name="Sirot L."/>
            <person name="Sirota M."/>
            <person name="Sisneros N.B."/>
            <person name="Smith C.D."/>
            <person name="Smith T.F."/>
            <person name="Spieth J."/>
            <person name="Stage D.E."/>
            <person name="Stark A."/>
            <person name="Stephan W."/>
            <person name="Strausberg R.L."/>
            <person name="Strempel S."/>
            <person name="Sturgill D."/>
            <person name="Sutton G."/>
            <person name="Sutton G.G."/>
            <person name="Tao W."/>
            <person name="Teichmann S."/>
            <person name="Tobari Y.N."/>
            <person name="Tomimura Y."/>
            <person name="Tsolas J.M."/>
            <person name="Valente V.L."/>
            <person name="Venter E."/>
            <person name="Venter J.C."/>
            <person name="Vicario S."/>
            <person name="Vieira F.G."/>
            <person name="Vilella A.J."/>
            <person name="Villasante A."/>
            <person name="Walenz B."/>
            <person name="Wang J."/>
            <person name="Wasserman M."/>
            <person name="Watts T."/>
            <person name="Wilson D."/>
            <person name="Wilson R.K."/>
            <person name="Wing R.A."/>
            <person name="Wolfner M.F."/>
            <person name="Wong A."/>
            <person name="Wong G.K."/>
            <person name="Wu C.I."/>
            <person name="Wu G."/>
            <person name="Yamamoto D."/>
            <person name="Yang H.P."/>
            <person name="Yang S.P."/>
            <person name="Yorke J.A."/>
            <person name="Yoshida K."/>
            <person name="Zdobnov E."/>
            <person name="Zhang P."/>
            <person name="Zhang Y."/>
            <person name="Zimin A.V."/>
            <person name="Baldwin J."/>
            <person name="Abdouelleil A."/>
            <person name="Abdulkadir J."/>
            <person name="Abebe A."/>
            <person name="Abera B."/>
            <person name="Abreu J."/>
            <person name="Acer S.C."/>
            <person name="Aftuck L."/>
            <person name="Alexander A."/>
            <person name="An P."/>
            <person name="Anderson E."/>
            <person name="Anderson S."/>
            <person name="Arachi H."/>
            <person name="Azer M."/>
            <person name="Bachantsang P."/>
            <person name="Barry A."/>
            <person name="Bayul T."/>
            <person name="Berlin A."/>
            <person name="Bessette D."/>
            <person name="Bloom T."/>
            <person name="Blye J."/>
            <person name="Boguslavskiy L."/>
            <person name="Bonnet C."/>
            <person name="Boukhgalter B."/>
            <person name="Bourzgui I."/>
            <person name="Brown A."/>
            <person name="Cahill P."/>
            <person name="Channer S."/>
            <person name="Cheshatsang Y."/>
            <person name="Chuda L."/>
            <person name="Citroen M."/>
            <person name="Collymore A."/>
            <person name="Cooke P."/>
            <person name="Costello M."/>
            <person name="D'Aco K."/>
            <person name="Daza R."/>
            <person name="De Haan G."/>
            <person name="DeGray S."/>
            <person name="DeMaso C."/>
            <person name="Dhargay N."/>
            <person name="Dooley K."/>
            <person name="Dooley E."/>
            <person name="Doricent M."/>
            <person name="Dorje P."/>
            <person name="Dorjee K."/>
            <person name="Dupes A."/>
            <person name="Elong R."/>
            <person name="Falk J."/>
            <person name="Farina A."/>
            <person name="Faro S."/>
            <person name="Ferguson D."/>
            <person name="Fisher S."/>
            <person name="Foley C.D."/>
            <person name="Franke A."/>
            <person name="Friedrich D."/>
            <person name="Gadbois L."/>
            <person name="Gearin G."/>
            <person name="Gearin C.R."/>
            <person name="Giannoukos G."/>
            <person name="Goode T."/>
            <person name="Graham J."/>
            <person name="Grandbois E."/>
            <person name="Grewal S."/>
            <person name="Gyaltsen K."/>
            <person name="Hafez N."/>
            <person name="Hagos B."/>
            <person name="Hall J."/>
            <person name="Henson C."/>
            <person name="Hollinger A."/>
            <person name="Honan T."/>
            <person name="Huard M.D."/>
            <person name="Hughes L."/>
            <person name="Hurhula B."/>
            <person name="Husby M.E."/>
            <person name="Kamat A."/>
            <person name="Kanga B."/>
            <person name="Kashin S."/>
            <person name="Khazanovich D."/>
            <person name="Kisner P."/>
            <person name="Lance K."/>
            <person name="Lara M."/>
            <person name="Lee W."/>
            <person name="Lennon N."/>
            <person name="Letendre F."/>
            <person name="LeVine R."/>
            <person name="Lipovsky A."/>
            <person name="Liu X."/>
            <person name="Liu J."/>
            <person name="Liu S."/>
            <person name="Lokyitsang T."/>
            <person name="Lokyitsang Y."/>
            <person name="Lubonja R."/>
            <person name="Lui A."/>
            <person name="MacDonald P."/>
            <person name="Magnisalis V."/>
            <person name="Maru K."/>
            <person name="Matthews C."/>
            <person name="McCusker W."/>
            <person name="McDonough S."/>
            <person name="Mehta T."/>
            <person name="Meldrim J."/>
            <person name="Meneus L."/>
            <person name="Mihai O."/>
            <person name="Mihalev A."/>
            <person name="Mihova T."/>
            <person name="Mittelman R."/>
            <person name="Mlenga V."/>
            <person name="Montmayeur A."/>
            <person name="Mulrain L."/>
            <person name="Navidi A."/>
            <person name="Naylor J."/>
            <person name="Negash T."/>
            <person name="Nguyen T."/>
            <person name="Nguyen N."/>
            <person name="Nicol R."/>
            <person name="Norbu C."/>
            <person name="Norbu N."/>
            <person name="Novod N."/>
            <person name="O'Neill B."/>
            <person name="Osman S."/>
            <person name="Markiewicz E."/>
            <person name="Oyono O.L."/>
            <person name="Patti C."/>
            <person name="Phunkhang P."/>
            <person name="Pierre F."/>
            <person name="Priest M."/>
            <person name="Raghuraman S."/>
            <person name="Rege F."/>
            <person name="Reyes R."/>
            <person name="Rise C."/>
            <person name="Rogov P."/>
            <person name="Ross K."/>
            <person name="Ryan E."/>
            <person name="Settipalli S."/>
            <person name="Shea T."/>
            <person name="Sherpa N."/>
            <person name="Shi L."/>
            <person name="Shih D."/>
            <person name="Sparrow T."/>
            <person name="Spaulding J."/>
            <person name="Stalker J."/>
            <person name="Stange-Thomann N."/>
            <person name="Stavropoulos S."/>
            <person name="Stone C."/>
            <person name="Strader C."/>
            <person name="Tesfaye S."/>
            <person name="Thomson T."/>
            <person name="Thoulutsang Y."/>
            <person name="Thoulutsang D."/>
            <person name="Topham K."/>
            <person name="Topping I."/>
            <person name="Tsamla T."/>
            <person name="Vassiliev H."/>
            <person name="Vo A."/>
            <person name="Wangchuk T."/>
            <person name="Wangdi T."/>
            <person name="Weiand M."/>
            <person name="Wilkinson J."/>
            <person name="Wilson A."/>
            <person name="Yadav S."/>
            <person name="Young G."/>
            <person name="Yu Q."/>
            <person name="Zembek L."/>
            <person name="Zhong D."/>
            <person name="Zimmer A."/>
            <person name="Zwirko Z."/>
            <person name="Jaffe D.B."/>
            <person name="Alvarez P."/>
            <person name="Brockman W."/>
            <person name="Butler J."/>
            <person name="Chin C."/>
            <person name="Gnerre S."/>
            <person name="Grabherr M."/>
            <person name="Kleber M."/>
            <person name="Mauceli E."/>
            <person name="MacCallum I."/>
        </authorList>
    </citation>
    <scope>NUCLEOTIDE SEQUENCE [LARGE SCALE GENOMIC DNA]</scope>
    <source>
        <strain evidence="4">Tucson 14024-0371.13</strain>
    </source>
</reference>
<accession>B3MPF2</accession>
<keyword evidence="4" id="KW-1185">Reference proteome</keyword>
<evidence type="ECO:0000313" key="3">
    <source>
        <dbReference type="EMBL" id="EDV31248.1"/>
    </source>
</evidence>
<evidence type="ECO:0008006" key="5">
    <source>
        <dbReference type="Google" id="ProtNLM"/>
    </source>
</evidence>
<dbReference type="OrthoDB" id="7869635at2759"/>